<keyword evidence="3" id="KW-0804">Transcription</keyword>
<evidence type="ECO:0000313" key="6">
    <source>
        <dbReference type="Proteomes" id="UP000325787"/>
    </source>
</evidence>
<keyword evidence="6" id="KW-1185">Reference proteome</keyword>
<gene>
    <name evidence="5" type="ORF">EKG83_29495</name>
</gene>
<dbReference type="InterPro" id="IPR036388">
    <property type="entry name" value="WH-like_DNA-bd_sf"/>
</dbReference>
<keyword evidence="1" id="KW-0805">Transcription regulation</keyword>
<dbReference type="PRINTS" id="PR00038">
    <property type="entry name" value="HTHLUXR"/>
</dbReference>
<dbReference type="RefSeq" id="WP_051765393.1">
    <property type="nucleotide sequence ID" value="NZ_CP034550.1"/>
</dbReference>
<dbReference type="Pfam" id="PF00196">
    <property type="entry name" value="GerE"/>
    <property type="match status" value="1"/>
</dbReference>
<dbReference type="PROSITE" id="PS00622">
    <property type="entry name" value="HTH_LUXR_1"/>
    <property type="match status" value="1"/>
</dbReference>
<dbReference type="AlphaFoldDB" id="A0A5Q0H4Q1"/>
<dbReference type="PANTHER" id="PTHR44688">
    <property type="entry name" value="DNA-BINDING TRANSCRIPTIONAL ACTIVATOR DEVR_DOSR"/>
    <property type="match status" value="1"/>
</dbReference>
<evidence type="ECO:0000259" key="4">
    <source>
        <dbReference type="PROSITE" id="PS50043"/>
    </source>
</evidence>
<dbReference type="EMBL" id="CP034550">
    <property type="protein sequence ID" value="QFZ20973.1"/>
    <property type="molecule type" value="Genomic_DNA"/>
</dbReference>
<dbReference type="InterPro" id="IPR016032">
    <property type="entry name" value="Sig_transdc_resp-reg_C-effctor"/>
</dbReference>
<dbReference type="GO" id="GO:0006355">
    <property type="term" value="P:regulation of DNA-templated transcription"/>
    <property type="evidence" value="ECO:0007669"/>
    <property type="project" value="InterPro"/>
</dbReference>
<proteinExistence type="predicted"/>
<sequence length="320" mass="34419">MGEAISRAISGVVAHDSLHVCWRNPNTDMPSFGFWHRLTAEVGRAQTINYYSGQDLTHPVEQARRGIPVQVVDAHDRLAHKVLLDNGYAGELRLLLRAAHGTWGTLVLLREQGAAPFGQGDVDRVARLAQPLVAVSRSYVRATPLHSPDGDLPPGVIVVGADHAVRGITPEGHAWLRAIRLPGALTEPEWAAVALSSEVALAGRRFVRDPTTPRPVTCLPSAYAGRWVGVQGQPLDADGTGDVAVVIRAAGAELLPALSAWYDVTGRERAVIDELREGIPAKQIARRLALSVHTVNDYLKAIYRKTGIAGRDEITAVLSG</sequence>
<dbReference type="PROSITE" id="PS50043">
    <property type="entry name" value="HTH_LUXR_2"/>
    <property type="match status" value="1"/>
</dbReference>
<keyword evidence="2" id="KW-0238">DNA-binding</keyword>
<organism evidence="5 6">
    <name type="scientific">Saccharothrix syringae</name>
    <name type="common">Nocardiopsis syringae</name>
    <dbReference type="NCBI Taxonomy" id="103733"/>
    <lineage>
        <taxon>Bacteria</taxon>
        <taxon>Bacillati</taxon>
        <taxon>Actinomycetota</taxon>
        <taxon>Actinomycetes</taxon>
        <taxon>Pseudonocardiales</taxon>
        <taxon>Pseudonocardiaceae</taxon>
        <taxon>Saccharothrix</taxon>
    </lineage>
</organism>
<reference evidence="6" key="1">
    <citation type="journal article" date="2021" name="Curr. Microbiol.">
        <title>Complete genome of nocamycin-producing strain Saccharothrix syringae NRRL B-16468 reveals the biosynthetic potential for secondary metabolites.</title>
        <authorList>
            <person name="Mo X."/>
            <person name="Yang S."/>
        </authorList>
    </citation>
    <scope>NUCLEOTIDE SEQUENCE [LARGE SCALE GENOMIC DNA]</scope>
    <source>
        <strain evidence="6">ATCC 51364 / DSM 43886 / JCM 6844 / KCTC 9398 / NBRC 14523 / NRRL B-16468 / INA 2240</strain>
    </source>
</reference>
<evidence type="ECO:0000313" key="5">
    <source>
        <dbReference type="EMBL" id="QFZ20973.1"/>
    </source>
</evidence>
<dbReference type="SMART" id="SM00421">
    <property type="entry name" value="HTH_LUXR"/>
    <property type="match status" value="1"/>
</dbReference>
<dbReference type="GO" id="GO:0003677">
    <property type="term" value="F:DNA binding"/>
    <property type="evidence" value="ECO:0007669"/>
    <property type="project" value="UniProtKB-KW"/>
</dbReference>
<dbReference type="Proteomes" id="UP000325787">
    <property type="component" value="Chromosome"/>
</dbReference>
<evidence type="ECO:0000256" key="3">
    <source>
        <dbReference type="ARBA" id="ARBA00023163"/>
    </source>
</evidence>
<dbReference type="SUPFAM" id="SSF46894">
    <property type="entry name" value="C-terminal effector domain of the bipartite response regulators"/>
    <property type="match status" value="1"/>
</dbReference>
<evidence type="ECO:0000256" key="1">
    <source>
        <dbReference type="ARBA" id="ARBA00023015"/>
    </source>
</evidence>
<evidence type="ECO:0000256" key="2">
    <source>
        <dbReference type="ARBA" id="ARBA00023125"/>
    </source>
</evidence>
<protein>
    <submittedName>
        <fullName evidence="5">Helix-turn-helix transcriptional regulator</fullName>
    </submittedName>
</protein>
<accession>A0A5Q0H4Q1</accession>
<dbReference type="Gene3D" id="1.10.10.10">
    <property type="entry name" value="Winged helix-like DNA-binding domain superfamily/Winged helix DNA-binding domain"/>
    <property type="match status" value="1"/>
</dbReference>
<dbReference type="KEGG" id="ssyi:EKG83_29495"/>
<name>A0A5Q0H4Q1_SACSY</name>
<dbReference type="PANTHER" id="PTHR44688:SF16">
    <property type="entry name" value="DNA-BINDING TRANSCRIPTIONAL ACTIVATOR DEVR_DOSR"/>
    <property type="match status" value="1"/>
</dbReference>
<feature type="domain" description="HTH luxR-type" evidence="4">
    <location>
        <begin position="257"/>
        <end position="320"/>
    </location>
</feature>
<dbReference type="InterPro" id="IPR000792">
    <property type="entry name" value="Tscrpt_reg_LuxR_C"/>
</dbReference>